<protein>
    <submittedName>
        <fullName evidence="2">Uncharacterized protein</fullName>
    </submittedName>
</protein>
<keyword evidence="3" id="KW-1185">Reference proteome</keyword>
<proteinExistence type="predicted"/>
<dbReference type="EMBL" id="JAWWNJ010000068">
    <property type="protein sequence ID" value="KAK7008212.1"/>
    <property type="molecule type" value="Genomic_DNA"/>
</dbReference>
<feature type="region of interest" description="Disordered" evidence="1">
    <location>
        <begin position="673"/>
        <end position="703"/>
    </location>
</feature>
<dbReference type="Proteomes" id="UP001362999">
    <property type="component" value="Unassembled WGS sequence"/>
</dbReference>
<name>A0AAW0AGL5_9AGAR</name>
<evidence type="ECO:0000256" key="1">
    <source>
        <dbReference type="SAM" id="MobiDB-lite"/>
    </source>
</evidence>
<comment type="caution">
    <text evidence="2">The sequence shown here is derived from an EMBL/GenBank/DDBJ whole genome shotgun (WGS) entry which is preliminary data.</text>
</comment>
<feature type="region of interest" description="Disordered" evidence="1">
    <location>
        <begin position="313"/>
        <end position="335"/>
    </location>
</feature>
<feature type="compositionally biased region" description="Basic and acidic residues" evidence="1">
    <location>
        <begin position="1"/>
        <end position="26"/>
    </location>
</feature>
<feature type="compositionally biased region" description="Basic and acidic residues" evidence="1">
    <location>
        <begin position="518"/>
        <end position="533"/>
    </location>
</feature>
<gene>
    <name evidence="2" type="ORF">R3P38DRAFT_3280610</name>
</gene>
<feature type="compositionally biased region" description="Basic and acidic residues" evidence="1">
    <location>
        <begin position="37"/>
        <end position="89"/>
    </location>
</feature>
<feature type="region of interest" description="Disordered" evidence="1">
    <location>
        <begin position="1"/>
        <end position="119"/>
    </location>
</feature>
<feature type="compositionally biased region" description="Low complexity" evidence="1">
    <location>
        <begin position="473"/>
        <end position="486"/>
    </location>
</feature>
<organism evidence="2 3">
    <name type="scientific">Favolaschia claudopus</name>
    <dbReference type="NCBI Taxonomy" id="2862362"/>
    <lineage>
        <taxon>Eukaryota</taxon>
        <taxon>Fungi</taxon>
        <taxon>Dikarya</taxon>
        <taxon>Basidiomycota</taxon>
        <taxon>Agaricomycotina</taxon>
        <taxon>Agaricomycetes</taxon>
        <taxon>Agaricomycetidae</taxon>
        <taxon>Agaricales</taxon>
        <taxon>Marasmiineae</taxon>
        <taxon>Mycenaceae</taxon>
        <taxon>Favolaschia</taxon>
    </lineage>
</organism>
<sequence>MAMVQEKEDNSDREDEGRRREDGERKRERRGSTSTRSRKDSTRSSRHEYESTRSRKDSTESLREETRRSTRRDRDRDSHHHHDSDGEDRHRRHRDRDRDDRDKRRRSRSHDGDKTTVAAYSPEFLQSLAKANSPTKSEFDVITGQDAVRFARKFVREQASNSNLALALPPGVANSTRSTSLPNIAAADPQALDKKLKRTMPPVVFALPRSAAGNTGRRVVDLYLSWRGKTKPVELTGRSRRKGFLDNEFQKVKEVLDGEWRRASRAIKGAVCAPDGNVDDHGHGGPSAVALARAPTDPQPLPRLPPLLAQMAKDDHQHHKSGGENNLTAPPAARSVSDPFPVVVHNNHNNNNNQAYPLPSSFPINTERPPMGAHRGSVDSLTSVTSLPLLGMVRGVPLGNRVGLHVTNFSPNDRMSMSMSSDRGSVVDPPLKMQLTKSSPLREGVAFVAPPSIPRPQETPASTTPALPIQLPGRTASESSASSEGSTRSHKSRSSRTSKAHARPKDEDKILIVLLDENETKDKSPRGGRERKLALPVDDDGEATWHGLERRLSTRSGRKPSPPTSSHQSPWLGPLVNLDDDVTYLHTPPHSDDSDSDDEEDEDEDRPRPGPGAIVPIQNVLSAMGYLAPEAAVMGGTPSPYGSYTNLSAGYTSPYPTNALASYTSPYVSPQVQGSPYRSLPPSRPRTPVAYSTTSPTGQPLPPLYLTPGTGTVYPPTAYTSPAAAYPAMSPAMAPGYVSPYASASPLGGYSPNLGATYSSPYVPPLQGAPLYYS</sequence>
<reference evidence="2 3" key="1">
    <citation type="journal article" date="2024" name="J Genomics">
        <title>Draft genome sequencing and assembly of Favolaschia claudopus CIRM-BRFM 2984 isolated from oak limbs.</title>
        <authorList>
            <person name="Navarro D."/>
            <person name="Drula E."/>
            <person name="Chaduli D."/>
            <person name="Cazenave R."/>
            <person name="Ahrendt S."/>
            <person name="Wang J."/>
            <person name="Lipzen A."/>
            <person name="Daum C."/>
            <person name="Barry K."/>
            <person name="Grigoriev I.V."/>
            <person name="Favel A."/>
            <person name="Rosso M.N."/>
            <person name="Martin F."/>
        </authorList>
    </citation>
    <scope>NUCLEOTIDE SEQUENCE [LARGE SCALE GENOMIC DNA]</scope>
    <source>
        <strain evidence="2 3">CIRM-BRFM 2984</strain>
    </source>
</reference>
<dbReference type="AlphaFoldDB" id="A0AAW0AGL5"/>
<feature type="compositionally biased region" description="Acidic residues" evidence="1">
    <location>
        <begin position="594"/>
        <end position="604"/>
    </location>
</feature>
<accession>A0AAW0AGL5</accession>
<feature type="region of interest" description="Disordered" evidence="1">
    <location>
        <begin position="449"/>
        <end position="615"/>
    </location>
</feature>
<evidence type="ECO:0000313" key="2">
    <source>
        <dbReference type="EMBL" id="KAK7008212.1"/>
    </source>
</evidence>
<feature type="compositionally biased region" description="Basic residues" evidence="1">
    <location>
        <begin position="488"/>
        <end position="502"/>
    </location>
</feature>
<evidence type="ECO:0000313" key="3">
    <source>
        <dbReference type="Proteomes" id="UP001362999"/>
    </source>
</evidence>